<name>A0ABN8MZA4_9CNID</name>
<feature type="non-terminal residue" evidence="1">
    <location>
        <position position="110"/>
    </location>
</feature>
<evidence type="ECO:0000313" key="2">
    <source>
        <dbReference type="Proteomes" id="UP001159405"/>
    </source>
</evidence>
<proteinExistence type="predicted"/>
<organism evidence="1 2">
    <name type="scientific">Porites lobata</name>
    <dbReference type="NCBI Taxonomy" id="104759"/>
    <lineage>
        <taxon>Eukaryota</taxon>
        <taxon>Metazoa</taxon>
        <taxon>Cnidaria</taxon>
        <taxon>Anthozoa</taxon>
        <taxon>Hexacorallia</taxon>
        <taxon>Scleractinia</taxon>
        <taxon>Fungiina</taxon>
        <taxon>Poritidae</taxon>
        <taxon>Porites</taxon>
    </lineage>
</organism>
<dbReference type="EMBL" id="CALNXK010000007">
    <property type="protein sequence ID" value="CAH3039183.1"/>
    <property type="molecule type" value="Genomic_DNA"/>
</dbReference>
<evidence type="ECO:0008006" key="3">
    <source>
        <dbReference type="Google" id="ProtNLM"/>
    </source>
</evidence>
<dbReference type="Proteomes" id="UP001159405">
    <property type="component" value="Unassembled WGS sequence"/>
</dbReference>
<evidence type="ECO:0000313" key="1">
    <source>
        <dbReference type="EMBL" id="CAH3039183.1"/>
    </source>
</evidence>
<gene>
    <name evidence="1" type="ORF">PLOB_00043037</name>
</gene>
<comment type="caution">
    <text evidence="1">The sequence shown here is derived from an EMBL/GenBank/DDBJ whole genome shotgun (WGS) entry which is preliminary data.</text>
</comment>
<dbReference type="Pfam" id="PF13455">
    <property type="entry name" value="MUG113"/>
    <property type="match status" value="1"/>
</dbReference>
<keyword evidence="2" id="KW-1185">Reference proteome</keyword>
<accession>A0ABN8MZA4</accession>
<sequence>MSWACLVSLETVPKDEKFSASRKDIKGKKIGFVFSKPARYVAPPFAKVGFTNNCQERLQNLQAGNPFQMTCYQTFHVCKKKDAEKAAHKEIGRYRVQMRGGTEWFFYISL</sequence>
<reference evidence="1 2" key="1">
    <citation type="submission" date="2022-05" db="EMBL/GenBank/DDBJ databases">
        <authorList>
            <consortium name="Genoscope - CEA"/>
            <person name="William W."/>
        </authorList>
    </citation>
    <scope>NUCLEOTIDE SEQUENCE [LARGE SCALE GENOMIC DNA]</scope>
</reference>
<protein>
    <recommendedName>
        <fullName evidence="3">GIY-YIG nuclease family protein</fullName>
    </recommendedName>
</protein>